<dbReference type="GO" id="GO:0006913">
    <property type="term" value="P:nucleocytoplasmic transport"/>
    <property type="evidence" value="ECO:0007669"/>
    <property type="project" value="InterPro"/>
</dbReference>
<dbReference type="EMBL" id="KZ110591">
    <property type="protein sequence ID" value="OSX67175.1"/>
    <property type="molecule type" value="Genomic_DNA"/>
</dbReference>
<accession>A0A1X6NEX0</accession>
<dbReference type="RefSeq" id="XP_024343969.1">
    <property type="nucleotide sequence ID" value="XM_024488385.1"/>
</dbReference>
<feature type="domain" description="NTF2" evidence="1">
    <location>
        <begin position="15"/>
        <end position="154"/>
    </location>
</feature>
<organism evidence="2 3">
    <name type="scientific">Postia placenta MAD-698-R-SB12</name>
    <dbReference type="NCBI Taxonomy" id="670580"/>
    <lineage>
        <taxon>Eukaryota</taxon>
        <taxon>Fungi</taxon>
        <taxon>Dikarya</taxon>
        <taxon>Basidiomycota</taxon>
        <taxon>Agaricomycotina</taxon>
        <taxon>Agaricomycetes</taxon>
        <taxon>Polyporales</taxon>
        <taxon>Adustoporiaceae</taxon>
        <taxon>Rhodonia</taxon>
    </lineage>
</organism>
<dbReference type="InterPro" id="IPR045875">
    <property type="entry name" value="NTF2"/>
</dbReference>
<evidence type="ECO:0000313" key="3">
    <source>
        <dbReference type="Proteomes" id="UP000194127"/>
    </source>
</evidence>
<protein>
    <recommendedName>
        <fullName evidence="1">NTF2 domain-containing protein</fullName>
    </recommendedName>
</protein>
<dbReference type="AlphaFoldDB" id="A0A1X6NEX0"/>
<proteinExistence type="predicted"/>
<dbReference type="CDD" id="cd00780">
    <property type="entry name" value="NTF2"/>
    <property type="match status" value="1"/>
</dbReference>
<evidence type="ECO:0000259" key="1">
    <source>
        <dbReference type="PROSITE" id="PS50177"/>
    </source>
</evidence>
<dbReference type="InterPro" id="IPR032710">
    <property type="entry name" value="NTF2-like_dom_sf"/>
</dbReference>
<keyword evidence="3" id="KW-1185">Reference proteome</keyword>
<dbReference type="InterPro" id="IPR018222">
    <property type="entry name" value="Nuclear_transport_factor_2_euk"/>
</dbReference>
<dbReference type="Gene3D" id="3.10.450.50">
    <property type="match status" value="1"/>
</dbReference>
<dbReference type="OrthoDB" id="25408at2759"/>
<dbReference type="Proteomes" id="UP000194127">
    <property type="component" value="Unassembled WGS sequence"/>
</dbReference>
<dbReference type="STRING" id="670580.A0A1X6NEX0"/>
<dbReference type="PROSITE" id="PS50177">
    <property type="entry name" value="NTF2_DOMAIN"/>
    <property type="match status" value="1"/>
</dbReference>
<reference evidence="2 3" key="1">
    <citation type="submission" date="2017-04" db="EMBL/GenBank/DDBJ databases">
        <title>Genome Sequence of the Model Brown-Rot Fungus Postia placenta SB12.</title>
        <authorList>
            <consortium name="DOE Joint Genome Institute"/>
            <person name="Gaskell J."/>
            <person name="Kersten P."/>
            <person name="Larrondo L.F."/>
            <person name="Canessa P."/>
            <person name="Martinez D."/>
            <person name="Hibbett D."/>
            <person name="Schmoll M."/>
            <person name="Kubicek C.P."/>
            <person name="Martinez A.T."/>
            <person name="Yadav J."/>
            <person name="Master E."/>
            <person name="Magnuson J.K."/>
            <person name="James T."/>
            <person name="Yaver D."/>
            <person name="Berka R."/>
            <person name="Labutti K."/>
            <person name="Lipzen A."/>
            <person name="Aerts A."/>
            <person name="Barry K."/>
            <person name="Henrissat B."/>
            <person name="Blanchette R."/>
            <person name="Grigoriev I."/>
            <person name="Cullen D."/>
        </authorList>
    </citation>
    <scope>NUCLEOTIDE SEQUENCE [LARGE SCALE GENOMIC DNA]</scope>
    <source>
        <strain evidence="2 3">MAD-698-R-SB12</strain>
    </source>
</reference>
<gene>
    <name evidence="2" type="ORF">POSPLADRAFT_1175919</name>
</gene>
<dbReference type="InterPro" id="IPR002075">
    <property type="entry name" value="NTF2_dom"/>
</dbReference>
<dbReference type="SUPFAM" id="SSF54427">
    <property type="entry name" value="NTF2-like"/>
    <property type="match status" value="1"/>
</dbReference>
<sequence>MSTFTQNDIEIATRAADHFTRLYYSTYDSATRVDNLPNFYRPSSAMTWNGKPFQGSDGVRKLISAMPVTKHEVQCFDCHPIPGSQPPNLLITVSGTVTHGHRPTGNSASTSSKSVDSQPRVFSQTFMLVPDPTAPPSKTGEVAKYYVNADAMRFVG</sequence>
<evidence type="ECO:0000313" key="2">
    <source>
        <dbReference type="EMBL" id="OSX67175.1"/>
    </source>
</evidence>
<dbReference type="PANTHER" id="PTHR12612">
    <property type="entry name" value="NUCLEAR TRANSPORT FACTOR 2"/>
    <property type="match status" value="1"/>
</dbReference>
<name>A0A1X6NEX0_9APHY</name>
<dbReference type="Pfam" id="PF02136">
    <property type="entry name" value="NTF2"/>
    <property type="match status" value="1"/>
</dbReference>
<dbReference type="GeneID" id="36333334"/>